<evidence type="ECO:0000256" key="14">
    <source>
        <dbReference type="SAM" id="Phobius"/>
    </source>
</evidence>
<evidence type="ECO:0000256" key="7">
    <source>
        <dbReference type="ARBA" id="ARBA00022989"/>
    </source>
</evidence>
<gene>
    <name evidence="18" type="ORF">R3I93_009512</name>
</gene>
<evidence type="ECO:0000256" key="13">
    <source>
        <dbReference type="SAM" id="MobiDB-lite"/>
    </source>
</evidence>
<dbReference type="GO" id="GO:0051453">
    <property type="term" value="P:regulation of intracellular pH"/>
    <property type="evidence" value="ECO:0007669"/>
    <property type="project" value="TreeGrafter"/>
</dbReference>
<evidence type="ECO:0000256" key="1">
    <source>
        <dbReference type="ARBA" id="ARBA00004651"/>
    </source>
</evidence>
<dbReference type="InterPro" id="IPR018422">
    <property type="entry name" value="Cation/H_exchanger_CPA1"/>
</dbReference>
<dbReference type="GO" id="GO:0015385">
    <property type="term" value="F:sodium:proton antiporter activity"/>
    <property type="evidence" value="ECO:0007669"/>
    <property type="project" value="InterPro"/>
</dbReference>
<organism evidence="18 19">
    <name type="scientific">Phoxinus phoxinus</name>
    <name type="common">Eurasian minnow</name>
    <dbReference type="NCBI Taxonomy" id="58324"/>
    <lineage>
        <taxon>Eukaryota</taxon>
        <taxon>Metazoa</taxon>
        <taxon>Chordata</taxon>
        <taxon>Craniata</taxon>
        <taxon>Vertebrata</taxon>
        <taxon>Euteleostomi</taxon>
        <taxon>Actinopterygii</taxon>
        <taxon>Neopterygii</taxon>
        <taxon>Teleostei</taxon>
        <taxon>Ostariophysi</taxon>
        <taxon>Cypriniformes</taxon>
        <taxon>Leuciscidae</taxon>
        <taxon>Phoxininae</taxon>
        <taxon>Phoxinus</taxon>
    </lineage>
</organism>
<evidence type="ECO:0000256" key="2">
    <source>
        <dbReference type="ARBA" id="ARBA00007367"/>
    </source>
</evidence>
<name>A0AAN9D3L6_9TELE</name>
<evidence type="ECO:0000256" key="15">
    <source>
        <dbReference type="SAM" id="SignalP"/>
    </source>
</evidence>
<dbReference type="Pfam" id="PF16644">
    <property type="entry name" value="NEXCaM_BD"/>
    <property type="match status" value="1"/>
</dbReference>
<evidence type="ECO:0000313" key="18">
    <source>
        <dbReference type="EMBL" id="KAK7158322.1"/>
    </source>
</evidence>
<reference evidence="18 19" key="1">
    <citation type="submission" date="2024-02" db="EMBL/GenBank/DDBJ databases">
        <title>Chromosome-level genome assembly of the Eurasian Minnow (Phoxinus phoxinus).</title>
        <authorList>
            <person name="Oriowo T.O."/>
            <person name="Martin S."/>
            <person name="Stange M."/>
            <person name="Chrysostomakis Y."/>
            <person name="Brown T."/>
            <person name="Winkler S."/>
            <person name="Kukowka S."/>
            <person name="Myers E.W."/>
            <person name="Bohne A."/>
        </authorList>
    </citation>
    <scope>NUCLEOTIDE SEQUENCE [LARGE SCALE GENOMIC DNA]</scope>
    <source>
        <strain evidence="18">ZFMK-TIS-60720</strain>
        <tissue evidence="18">Whole Organism</tissue>
    </source>
</reference>
<evidence type="ECO:0000256" key="4">
    <source>
        <dbReference type="ARBA" id="ARBA00022449"/>
    </source>
</evidence>
<keyword evidence="7 14" id="KW-1133">Transmembrane helix</keyword>
<evidence type="ECO:0000256" key="12">
    <source>
        <dbReference type="RuleBase" id="RU003722"/>
    </source>
</evidence>
<evidence type="ECO:0000256" key="6">
    <source>
        <dbReference type="ARBA" id="ARBA00022692"/>
    </source>
</evidence>
<feature type="transmembrane region" description="Helical" evidence="14">
    <location>
        <begin position="211"/>
        <end position="231"/>
    </location>
</feature>
<protein>
    <recommendedName>
        <fullName evidence="12">Sodium/hydrogen exchanger</fullName>
    </recommendedName>
</protein>
<feature type="domain" description="Cation/H+ exchanger transmembrane" evidence="16">
    <location>
        <begin position="64"/>
        <end position="457"/>
    </location>
</feature>
<feature type="transmembrane region" description="Helical" evidence="14">
    <location>
        <begin position="342"/>
        <end position="359"/>
    </location>
</feature>
<keyword evidence="3 12" id="KW-0813">Transport</keyword>
<comment type="caution">
    <text evidence="18">The sequence shown here is derived from an EMBL/GenBank/DDBJ whole genome shotgun (WGS) entry which is preliminary data.</text>
</comment>
<evidence type="ECO:0000256" key="8">
    <source>
        <dbReference type="ARBA" id="ARBA00023053"/>
    </source>
</evidence>
<evidence type="ECO:0000256" key="3">
    <source>
        <dbReference type="ARBA" id="ARBA00022448"/>
    </source>
</evidence>
<evidence type="ECO:0000256" key="11">
    <source>
        <dbReference type="ARBA" id="ARBA00023201"/>
    </source>
</evidence>
<dbReference type="Gene3D" id="6.10.140.1330">
    <property type="match status" value="1"/>
</dbReference>
<feature type="transmembrane region" description="Helical" evidence="14">
    <location>
        <begin position="246"/>
        <end position="272"/>
    </location>
</feature>
<dbReference type="GO" id="GO:0015386">
    <property type="term" value="F:potassium:proton antiporter activity"/>
    <property type="evidence" value="ECO:0007669"/>
    <property type="project" value="TreeGrafter"/>
</dbReference>
<dbReference type="Proteomes" id="UP001364617">
    <property type="component" value="Unassembled WGS sequence"/>
</dbReference>
<accession>A0AAN9D3L6</accession>
<evidence type="ECO:0000313" key="19">
    <source>
        <dbReference type="Proteomes" id="UP001364617"/>
    </source>
</evidence>
<dbReference type="InterPro" id="IPR006153">
    <property type="entry name" value="Cation/H_exchanger_TM"/>
</dbReference>
<dbReference type="GO" id="GO:0005886">
    <property type="term" value="C:plasma membrane"/>
    <property type="evidence" value="ECO:0007669"/>
    <property type="project" value="UniProtKB-SubCell"/>
</dbReference>
<dbReference type="InterPro" id="IPR032103">
    <property type="entry name" value="NHE_CaM-bd"/>
</dbReference>
<dbReference type="InterPro" id="IPR004709">
    <property type="entry name" value="NaH_exchanger"/>
</dbReference>
<feature type="transmembrane region" description="Helical" evidence="14">
    <location>
        <begin position="143"/>
        <end position="165"/>
    </location>
</feature>
<feature type="transmembrane region" description="Helical" evidence="14">
    <location>
        <begin position="110"/>
        <end position="131"/>
    </location>
</feature>
<evidence type="ECO:0000256" key="10">
    <source>
        <dbReference type="ARBA" id="ARBA00023136"/>
    </source>
</evidence>
<dbReference type="NCBIfam" id="TIGR00840">
    <property type="entry name" value="b_cpa1"/>
    <property type="match status" value="1"/>
</dbReference>
<feature type="transmembrane region" description="Helical" evidence="14">
    <location>
        <begin position="177"/>
        <end position="199"/>
    </location>
</feature>
<keyword evidence="8" id="KW-0915">Sodium</keyword>
<feature type="transmembrane region" description="Helical" evidence="14">
    <location>
        <begin position="403"/>
        <end position="422"/>
    </location>
</feature>
<dbReference type="GO" id="GO:0098719">
    <property type="term" value="P:sodium ion import across plasma membrane"/>
    <property type="evidence" value="ECO:0007669"/>
    <property type="project" value="TreeGrafter"/>
</dbReference>
<evidence type="ECO:0000259" key="16">
    <source>
        <dbReference type="Pfam" id="PF00999"/>
    </source>
</evidence>
<dbReference type="Gene3D" id="6.10.250.1040">
    <property type="match status" value="1"/>
</dbReference>
<dbReference type="PANTHER" id="PTHR10110">
    <property type="entry name" value="SODIUM/HYDROGEN EXCHANGER"/>
    <property type="match status" value="1"/>
</dbReference>
<dbReference type="PANTHER" id="PTHR10110:SF59">
    <property type="entry name" value="SODIUM_HYDROGEN EXCHANGER 1"/>
    <property type="match status" value="1"/>
</dbReference>
<keyword evidence="5" id="KW-1003">Cell membrane</keyword>
<dbReference type="PRINTS" id="PR01084">
    <property type="entry name" value="NAHEXCHNGR"/>
</dbReference>
<feature type="region of interest" description="Disordered" evidence="13">
    <location>
        <begin position="677"/>
        <end position="761"/>
    </location>
</feature>
<proteinExistence type="inferred from homology"/>
<dbReference type="Pfam" id="PF00999">
    <property type="entry name" value="Na_H_Exchanger"/>
    <property type="match status" value="1"/>
</dbReference>
<sequence length="761" mass="84941">MEMKMFIVVLGLLVGSLMPIGGAASSPDTRGEGNHSSYIKKPFPVLSFDYDHVRLPFEISLWVLLASLMKLGFHLIPRLSSIVPESCLLIVVGLLVGGLIKVVGEVPPTLQSNIFFLYLLPPIILDAGYFLPIRPFTENLGTILMFAVVGTLWNAFFVGSLLYGVCQLEGVDLKHVDLLSCLLFGTIISAVDPVAVLAVFEEIHINELLHILVFGESLLNDAVTVVLYHLFEEYSSVGTITVTDVFLGIVCFLVVSLGGIVVGAIYGILAAFTSRFTSHTRVIEPLFVFVYSYMAYLSAEVFHLSGIMALIACGAVTRPYVEANISHKSHTTIKYFLKMWSSVSDTLIFIFLGVSTVAGPHRWNWTFVIMTVLLSLVARVLGVIGLTFVINKFRIVKLTCKDQFIVAYGGLRGAIAFSLVYLLDPVQFPMRNMFLTAIITVIFFTVFVQGMTIRPLVDLLAVKKKQETKRSINEEIHTQFLDHLLTGIEDICGHYGHHHWKDKLNRFNKKYIKKCLIAGERSKEPQLIAFYHKMEMKQAIELVESGGGSKLPSAMPSTISMQNIQPKKTPQDRALPQLSKSREEEIRKILRTNLQRTRQRLRSYNRHTLVADPFEDGWSDVLIKRKKIIEMEKKISQMNNHLTVPAPPPDSPTVARARLSSDPQVWGTKAVTESIPTIKVDLASPQSPDPVNEFGSKASQPKESKEDGGLMMKAPCPAKEKKEKDKMAYEDDDDKEPQRLTRCLSDPGPAAEEDEDEPFLP</sequence>
<feature type="chain" id="PRO_5043031742" description="Sodium/hydrogen exchanger" evidence="15">
    <location>
        <begin position="26"/>
        <end position="761"/>
    </location>
</feature>
<feature type="transmembrane region" description="Helical" evidence="14">
    <location>
        <begin position="365"/>
        <end position="391"/>
    </location>
</feature>
<dbReference type="AlphaFoldDB" id="A0AAN9D3L6"/>
<comment type="similarity">
    <text evidence="2 12">Belongs to the monovalent cation:proton antiporter 1 (CPA1) transporter (TC 2.A.36) family.</text>
</comment>
<feature type="transmembrane region" description="Helical" evidence="14">
    <location>
        <begin position="302"/>
        <end position="321"/>
    </location>
</feature>
<keyword evidence="6 12" id="KW-0812">Transmembrane</keyword>
<keyword evidence="11 12" id="KW-0739">Sodium transport</keyword>
<evidence type="ECO:0000259" key="17">
    <source>
        <dbReference type="Pfam" id="PF16644"/>
    </source>
</evidence>
<feature type="domain" description="Sodium/hydrogen exchanger regulatory region" evidence="17">
    <location>
        <begin position="554"/>
        <end position="644"/>
    </location>
</feature>
<keyword evidence="19" id="KW-1185">Reference proteome</keyword>
<feature type="transmembrane region" description="Helical" evidence="14">
    <location>
        <begin position="434"/>
        <end position="457"/>
    </location>
</feature>
<keyword evidence="9 12" id="KW-0406">Ion transport</keyword>
<keyword evidence="4 12" id="KW-0050">Antiport</keyword>
<keyword evidence="15" id="KW-0732">Signal</keyword>
<feature type="signal peptide" evidence="15">
    <location>
        <begin position="1"/>
        <end position="25"/>
    </location>
</feature>
<feature type="compositionally biased region" description="Acidic residues" evidence="13">
    <location>
        <begin position="751"/>
        <end position="761"/>
    </location>
</feature>
<evidence type="ECO:0000256" key="5">
    <source>
        <dbReference type="ARBA" id="ARBA00022475"/>
    </source>
</evidence>
<dbReference type="EMBL" id="JAYKXH010000009">
    <property type="protein sequence ID" value="KAK7158322.1"/>
    <property type="molecule type" value="Genomic_DNA"/>
</dbReference>
<feature type="transmembrane region" description="Helical" evidence="14">
    <location>
        <begin position="88"/>
        <end position="104"/>
    </location>
</feature>
<feature type="compositionally biased region" description="Basic and acidic residues" evidence="13">
    <location>
        <begin position="718"/>
        <end position="729"/>
    </location>
</feature>
<dbReference type="Gene3D" id="6.10.250.2020">
    <property type="match status" value="1"/>
</dbReference>
<evidence type="ECO:0000256" key="9">
    <source>
        <dbReference type="ARBA" id="ARBA00023065"/>
    </source>
</evidence>
<keyword evidence="10 14" id="KW-0472">Membrane</keyword>
<comment type="subcellular location">
    <subcellularLocation>
        <location evidence="1">Cell membrane</location>
        <topology evidence="1">Multi-pass membrane protein</topology>
    </subcellularLocation>
</comment>